<dbReference type="PANTHER" id="PTHR10357">
    <property type="entry name" value="ALPHA-AMYLASE FAMILY MEMBER"/>
    <property type="match status" value="1"/>
</dbReference>
<dbReference type="Gene3D" id="1.10.150.200">
    <property type="entry name" value="Maltooligosyl trehalose synthase, domain 3"/>
    <property type="match status" value="1"/>
</dbReference>
<dbReference type="SMART" id="SM00642">
    <property type="entry name" value="Aamy"/>
    <property type="match status" value="1"/>
</dbReference>
<name>A0A3P1UQR5_9ACTO</name>
<dbReference type="GO" id="GO:0047470">
    <property type="term" value="F:(1,4)-alpha-D-glucan 1-alpha-D-glucosylmutase activity"/>
    <property type="evidence" value="ECO:0007669"/>
    <property type="project" value="TreeGrafter"/>
</dbReference>
<keyword evidence="4" id="KW-1185">Reference proteome</keyword>
<evidence type="ECO:0000313" key="4">
    <source>
        <dbReference type="Proteomes" id="UP000271272"/>
    </source>
</evidence>
<evidence type="ECO:0000259" key="2">
    <source>
        <dbReference type="SMART" id="SM00642"/>
    </source>
</evidence>
<dbReference type="NCBIfam" id="TIGR02401">
    <property type="entry name" value="trehalose_TreY"/>
    <property type="match status" value="1"/>
</dbReference>
<dbReference type="CDD" id="cd11336">
    <property type="entry name" value="AmyAc_MTSase"/>
    <property type="match status" value="1"/>
</dbReference>
<dbReference type="Gene3D" id="3.20.20.80">
    <property type="entry name" value="Glycosidases"/>
    <property type="match status" value="1"/>
</dbReference>
<dbReference type="Gene3D" id="3.30.1590.10">
    <property type="entry name" value="Maltooligosyl trehalose synthase, domain 2"/>
    <property type="match status" value="1"/>
</dbReference>
<dbReference type="PANTHER" id="PTHR10357:SF216">
    <property type="entry name" value="MALTOOLIGOSYL TREHALOSE SYNTHASE-RELATED"/>
    <property type="match status" value="1"/>
</dbReference>
<dbReference type="Proteomes" id="UP000271272">
    <property type="component" value="Unassembled WGS sequence"/>
</dbReference>
<sequence>MDNTSDRPHPPTGTQAPDRTASAAASGHEPVEAGAGVSPGGQAAGYAPWSGHVPHDRRRTPVTTYRLQMGERMTFADAQALIPYLAALGVTDLYLSPVLTAAPGSTHGYDVVDHRRISGIMGGRAGLEALARKAHEAHMGVVVDIVPNHMAVPTPAWHNLPLWSVLREGAQSPFAAWFDVSVDEPILMPVLGARIGQVLADEELVLERMVVPGQEEGGEQWVLRYYDQAFPVAEGTEHLPMHVLVERQHYRLAYWKVGDEEINYRRFFDVGTLAAIRVEDPEVFAGSHALLLELMDQGVIDALRVDHPDGLADPGGYLDQLFTASGGAWIAAEKILAPTEALPPTWSVAGTTGYDAAWRIDQLQVDGSGAGQLGALMQELTGEAPVDYDRVVEEAKREIISGSLASEVDRLARILASLTSQDVRLRDHTFRDLRDCVVELLVAADQYRAYVVPGTAPGPETAAVLRSDAERARTRLEADQGQTLDLVVAILLGEPVGSEGLSDSPGRAEAVIRFQQVCGAVTAKGVEDTAFYRWTHLTSLTEVGGNPVGFDISADEAHAWASRTQEVWPSTMVTSTTHDTKRGEDVRARLDVLASYSQEWVDLVHRLRAATAQARPVDLDGRSENLLWQTLWGTWAPDSDDPMDIGRLSAYLIKASREQKTWTSWTSPDEAREKALTDYAAHLLTDEAVAREMGAFAALTARAVRSTILASKAVALTWLGVADVYQGSETTRTSLVDPDNRRPVDYTGASGLIPMLERLDAGQGPRSLDEDKLFLVSRLARLRAARPDTFVGPRSGYRAIPVTTSLAFAYTRLLDGRPDVVVIARRLHRRLEQLGGWRQETVVLPEGIWHDVLSGACCRGGSQQLSEVIGEEPVAVLARVDQCEHVEAGAEQGAGGPGGRS</sequence>
<feature type="domain" description="Glycosyl hydrolase family 13 catalytic" evidence="2">
    <location>
        <begin position="61"/>
        <end position="783"/>
    </location>
</feature>
<proteinExistence type="predicted"/>
<gene>
    <name evidence="3" type="primary">treY</name>
    <name evidence="3" type="ORF">EII10_11510</name>
</gene>
<dbReference type="Pfam" id="PF00128">
    <property type="entry name" value="Alpha-amylase"/>
    <property type="match status" value="1"/>
</dbReference>
<evidence type="ECO:0000256" key="1">
    <source>
        <dbReference type="SAM" id="MobiDB-lite"/>
    </source>
</evidence>
<organism evidence="3 4">
    <name type="scientific">Actinomyces bowdenii</name>
    <dbReference type="NCBI Taxonomy" id="131109"/>
    <lineage>
        <taxon>Bacteria</taxon>
        <taxon>Bacillati</taxon>
        <taxon>Actinomycetota</taxon>
        <taxon>Actinomycetes</taxon>
        <taxon>Actinomycetales</taxon>
        <taxon>Actinomycetaceae</taxon>
        <taxon>Actinomyces</taxon>
    </lineage>
</organism>
<comment type="caution">
    <text evidence="3">The sequence shown here is derived from an EMBL/GenBank/DDBJ whole genome shotgun (WGS) entry which is preliminary data.</text>
</comment>
<dbReference type="SUPFAM" id="SSF51445">
    <property type="entry name" value="(Trans)glycosidases"/>
    <property type="match status" value="1"/>
</dbReference>
<dbReference type="InterPro" id="IPR013797">
    <property type="entry name" value="Maltooligo_trehalose_synth_4"/>
</dbReference>
<dbReference type="RefSeq" id="WP_124934626.1">
    <property type="nucleotide sequence ID" value="NZ_JAGFOU010000022.1"/>
</dbReference>
<accession>A0A3P1UQR5</accession>
<dbReference type="InterPro" id="IPR006047">
    <property type="entry name" value="GH13_cat_dom"/>
</dbReference>
<protein>
    <submittedName>
        <fullName evidence="3">Malto-oligosyltrehalose synthase</fullName>
    </submittedName>
</protein>
<dbReference type="OrthoDB" id="9761577at2"/>
<evidence type="ECO:0000313" key="3">
    <source>
        <dbReference type="EMBL" id="RRD24131.1"/>
    </source>
</evidence>
<dbReference type="InterPro" id="IPR012767">
    <property type="entry name" value="Trehalose_TreY"/>
</dbReference>
<reference evidence="3 4" key="1">
    <citation type="submission" date="2018-11" db="EMBL/GenBank/DDBJ databases">
        <title>Genomes From Bacteria Associated with the Canine Oral Cavity: a Test Case for Automated Genome-Based Taxonomic Assignment.</title>
        <authorList>
            <person name="Coil D.A."/>
            <person name="Jospin G."/>
            <person name="Darling A.E."/>
            <person name="Wallis C."/>
            <person name="Davis I.J."/>
            <person name="Harris S."/>
            <person name="Eisen J.A."/>
            <person name="Holcombe L.J."/>
            <person name="O'Flynn C."/>
        </authorList>
    </citation>
    <scope>NUCLEOTIDE SEQUENCE [LARGE SCALE GENOMIC DNA]</scope>
    <source>
        <strain evidence="3 4">OH5050</strain>
    </source>
</reference>
<dbReference type="AlphaFoldDB" id="A0A3P1UQR5"/>
<dbReference type="GO" id="GO:0030980">
    <property type="term" value="P:alpha-glucan catabolic process"/>
    <property type="evidence" value="ECO:0007669"/>
    <property type="project" value="TreeGrafter"/>
</dbReference>
<feature type="region of interest" description="Disordered" evidence="1">
    <location>
        <begin position="1"/>
        <end position="60"/>
    </location>
</feature>
<dbReference type="InterPro" id="IPR017853">
    <property type="entry name" value="GH"/>
</dbReference>
<dbReference type="EMBL" id="RQZC01000028">
    <property type="protein sequence ID" value="RRD24131.1"/>
    <property type="molecule type" value="Genomic_DNA"/>
</dbReference>
<dbReference type="GO" id="GO:0005992">
    <property type="term" value="P:trehalose biosynthetic process"/>
    <property type="evidence" value="ECO:0007669"/>
    <property type="project" value="TreeGrafter"/>
</dbReference>
<dbReference type="Gene3D" id="1.10.10.470">
    <property type="entry name" value="Maltooligosyl trehalose synthase, domain 4"/>
    <property type="match status" value="1"/>
</dbReference>